<dbReference type="Proteomes" id="UP001240984">
    <property type="component" value="Unassembled WGS sequence"/>
</dbReference>
<dbReference type="RefSeq" id="WP_306828939.1">
    <property type="nucleotide sequence ID" value="NZ_JAUSRA010000001.1"/>
</dbReference>
<dbReference type="Pfam" id="PF18413">
    <property type="entry name" value="Neuraminidase"/>
    <property type="match status" value="1"/>
</dbReference>
<dbReference type="Pfam" id="PF20220">
    <property type="entry name" value="ABC_toxin_N"/>
    <property type="match status" value="1"/>
</dbReference>
<organism evidence="2 3">
    <name type="scientific">Catenuloplanes nepalensis</name>
    <dbReference type="NCBI Taxonomy" id="587533"/>
    <lineage>
        <taxon>Bacteria</taxon>
        <taxon>Bacillati</taxon>
        <taxon>Actinomycetota</taxon>
        <taxon>Actinomycetes</taxon>
        <taxon>Micromonosporales</taxon>
        <taxon>Micromonosporaceae</taxon>
        <taxon>Catenuloplanes</taxon>
    </lineage>
</organism>
<dbReference type="PROSITE" id="PS51820">
    <property type="entry name" value="PA14"/>
    <property type="match status" value="1"/>
</dbReference>
<accession>A0ABT9MQZ1</accession>
<dbReference type="EMBL" id="JAUSRA010000001">
    <property type="protein sequence ID" value="MDP9793850.1"/>
    <property type="molecule type" value="Genomic_DNA"/>
</dbReference>
<evidence type="ECO:0000313" key="3">
    <source>
        <dbReference type="Proteomes" id="UP001240984"/>
    </source>
</evidence>
<evidence type="ECO:0000259" key="1">
    <source>
        <dbReference type="PROSITE" id="PS51820"/>
    </source>
</evidence>
<dbReference type="Gene3D" id="3.90.182.10">
    <property type="entry name" value="Toxin - Anthrax Protective Antigen,domain 1"/>
    <property type="match status" value="1"/>
</dbReference>
<evidence type="ECO:0000313" key="2">
    <source>
        <dbReference type="EMBL" id="MDP9793850.1"/>
    </source>
</evidence>
<protein>
    <recommendedName>
        <fullName evidence="1">PA14 domain-containing protein</fullName>
    </recommendedName>
</protein>
<proteinExistence type="predicted"/>
<sequence length="2221" mass="240900">MNTMDPERSGDDQRYEVDGRVTSLTSAALGGLRVVVVDKRVGGDESLSTATTDARGAFTASFRQEDLEKHGKIEPDIQVRIQLGQRLLTTSEVRYNAGRHETFLILLDETATGQLRSEHETLTGAISAFFDGDLSTLQETDTRQDVTYLANKSGWDARAVALASLAAQFSAGATDLARRDAGPDTDATGLAAPLFYALFRSGVPANPAALYRTPPKTVEAIWKRAAGEGVIPSGLADTIPAAVTQFQKVAAAQLLDSGPVAGVSSLKDLLTATLPADTQRRTFTELYVRFGDDPARLWTEVQGKLGEATTRRLRVNGQLSYLTLNNASLIARLHNTVGGGIANPSQLAAAGFHKEAKWRQTLASDPLPPEIPGGNDAEKRDNYAALLAAQVRLSFPTAVVGQMIAAGETPIAGQDARTKVRAFLAEQDGRFEIGMQPIDQFVARAGLTVDPAVPREIGRIQRVYQITPDDAAMNGLLGAGVDSAAAVVRYDRAEFVRAFTGPAGGAERAGAIHDKAAQVHGAVVNVALAFLAARTAPGIGVHSPASIIAPSPQPPAHAADVLAYGALEQLFGEMDYCPCDHCRSVLSPAAYLVDLLLFADRPAGEIPAGFSNPQTVLLERRPDLANTPLTCENTTTPLPYIDVVNETLEHYVTNAHSLAGYTGHDTGDRVPPEELLASPQYVTEAAYTVLAGESFPPPLPFHQPLESLRRFFARFDAPLPAVMAALRRTDDLDPAGTDYGWRDIRLETLGMSRAEQRLLTERAADVMSTVKRLYGFDPATPDADVRATLDNARTFCRRTGITYTELTDILRTRFVNPGSHLVPRLERLGVPFSTLAALKAGTITDDRFLAMLSPKLDPAQYGGDVVAWVKNDINFRRIMGILTLVDPVHPQGSGSFDTVELRYADPAPAASRLRAFEFVRLMRFIRLWRALGWSIARTDTAITALYPAAQLPDQPAEAVNLERLDAGMRVLLPALGVVREAMDTLRLEATGLPSLLALAGRIDTHGEDSLYRRLFLAPSTLDAAFAEDGFGGYLVDPNARLLDHAGALRSAFALSATEFAEISDALGHTAGTALTIDTVTAVFRRAWLSRRLRLSARELNLLIRCTGHDPFGPPDPVRPGLLRLTELLARTRDRGLTPAQVLYLFWNEDLSRRSAPTADELATVARTLRAAFDAVEAEYTRVDDPDGTIARAQMALAYGTEATDLFFGLLDRTLVSSAAYHQDAPELAAAVLAAAPGQIGYDAFRKLLLCRGVLTTAVRDALKGAAGVSTAFRTAVDVLFAQSQAVVAPFFARYPELRPLHDAYLASTDPIERRRTVLLEAFLPDLKRWRKRQQALLTAGAAAGTDPGTATAVLDDPAALHAAGDPARPATDDLTAAETRGLTTRIFHAATATGNPAVVRPAETNLDYAPGPNPLPANTTTPGAAISGIWAGAVEPPQNGLYNLFVEADTTAQVTLTLDGTAVPLSSAGGVWQNSAPVTLRAGTAYPIVLTVANVRTRLAVRWQTAGRGLEAIPASYLHPAAMLEDLRLTYTRFRKAVALAEATRLTAPELAHLAADPALRISGRGWLNRLPVTGTATGGISAGLLTALTAVLDLTRVKAALPVADERFLEVLRRPTAAPLLALTGWTQDSLTAVLTRFGVSVGELRRTAVLARVHDALHWAGVLGVPAGTLIAATTNEPAAAVVRDLQAALRARYDTAGWLDVLKPINDELRTAQRDALVAHILHRMRANPASAHIDTPEKLFEFFLMDVRMDASILTSRIRHALSSVQLFVERCLMNLEPRVSPRSINARQWEWMKRYRVWEANRKVFLYPENWLEPELRDDQSPFFREAMSELLQGDITEDRAAQAYVGYLAKLDEVAKLETCAVHYEENSEGTADDVVHVVGRTAGAKRKYLYRRREAMAWSPWERIGLDVEDNPVLPLVWNDRLFLFWLKIVLEAEDQAPPSPPNASLATVNASDVFPDRVPRTVVKAILAWSERVGGAWQPARTSDPAGPLHIGTFDRTGASAFDRSRLQLAALFWTDGAVRIIVTSQNGIGTSFFLHNPFSAPELRPSKKDPHFQPKRTLDTTTDVLKASYERGGAAHTVLNNITPDRTVEPRHPLGGDPWSPPFFYEDARHSFYVSTTERLVTVPQWNDIGIVPWYRKPTAEIPKLVLTPERIVPIGPGVPVTRQPGFGVVDPVPIRQFVTEDVYISKALGTAGTVRFNARDIGPSGSQIVVR</sequence>
<gene>
    <name evidence="2" type="ORF">J2S43_002362</name>
</gene>
<feature type="domain" description="PA14" evidence="1">
    <location>
        <begin position="1377"/>
        <end position="1522"/>
    </location>
</feature>
<keyword evidence="3" id="KW-1185">Reference proteome</keyword>
<name>A0ABT9MQZ1_9ACTN</name>
<dbReference type="InterPro" id="IPR041079">
    <property type="entry name" value="Neuraminidase-like"/>
</dbReference>
<dbReference type="InterPro" id="IPR046839">
    <property type="entry name" value="ABC_toxin_N"/>
</dbReference>
<reference evidence="2 3" key="1">
    <citation type="submission" date="2023-07" db="EMBL/GenBank/DDBJ databases">
        <title>Sequencing the genomes of 1000 actinobacteria strains.</title>
        <authorList>
            <person name="Klenk H.-P."/>
        </authorList>
    </citation>
    <scope>NUCLEOTIDE SEQUENCE [LARGE SCALE GENOMIC DNA]</scope>
    <source>
        <strain evidence="2 3">DSM 44710</strain>
    </source>
</reference>
<dbReference type="InterPro" id="IPR037524">
    <property type="entry name" value="PA14/GLEYA"/>
</dbReference>
<comment type="caution">
    <text evidence="2">The sequence shown here is derived from an EMBL/GenBank/DDBJ whole genome shotgun (WGS) entry which is preliminary data.</text>
</comment>
<dbReference type="SUPFAM" id="SSF56988">
    <property type="entry name" value="Anthrax protective antigen"/>
    <property type="match status" value="1"/>
</dbReference>